<dbReference type="PANTHER" id="PTHR48462">
    <property type="entry name" value="PROTEIN, PUTATIVE-RELATED"/>
    <property type="match status" value="1"/>
</dbReference>
<dbReference type="InterPro" id="IPR000477">
    <property type="entry name" value="RT_dom"/>
</dbReference>
<dbReference type="PANTHER" id="PTHR48462:SF1">
    <property type="entry name" value="PROTEIN, PUTATIVE-RELATED"/>
    <property type="match status" value="1"/>
</dbReference>
<organism evidence="3 4">
    <name type="scientific">Galendromus occidentalis</name>
    <name type="common">western predatory mite</name>
    <dbReference type="NCBI Taxonomy" id="34638"/>
    <lineage>
        <taxon>Eukaryota</taxon>
        <taxon>Metazoa</taxon>
        <taxon>Ecdysozoa</taxon>
        <taxon>Arthropoda</taxon>
        <taxon>Chelicerata</taxon>
        <taxon>Arachnida</taxon>
        <taxon>Acari</taxon>
        <taxon>Parasitiformes</taxon>
        <taxon>Mesostigmata</taxon>
        <taxon>Gamasina</taxon>
        <taxon>Phytoseioidea</taxon>
        <taxon>Phytoseiidae</taxon>
        <taxon>Typhlodrominae</taxon>
        <taxon>Galendromus</taxon>
    </lineage>
</organism>
<dbReference type="SUPFAM" id="SSF56672">
    <property type="entry name" value="DNA/RNA polymerases"/>
    <property type="match status" value="1"/>
</dbReference>
<dbReference type="AlphaFoldDB" id="A0AAJ7L3K7"/>
<name>A0AAJ7L3K7_9ACAR</name>
<evidence type="ECO:0000313" key="3">
    <source>
        <dbReference type="Proteomes" id="UP000694867"/>
    </source>
</evidence>
<dbReference type="InterPro" id="IPR043128">
    <property type="entry name" value="Rev_trsase/Diguanyl_cyclase"/>
</dbReference>
<sequence>MISKHPDPHADDSTPSLPIPRTPRGCSGEEIVLALQSFPPGSSGGLDSLTAQHILDLLTVGGELRRLLLEQLGRVCDIIARGRIADDARRLVLGSWLVAAKKTSGDLRPIAVGCTLRRLTAKILLARVRADATAYLCPRQLGFATKGGGEIAVHSIRSYLQMTKKCSLLKVDFQNAFNSHRRDTMLKETHERVPEIYSMVAQTYSEPTPIYFGSRVIESRTGCQQGDVFSPLLFCLVVHRTLRSLESEICIGFLDDFTLVSEDPEKILRDLDKIRSDHNIHGLSIKPSKCELFLHGTQTAEHDDIAHRVDSRLPGCRIIRDEADLELLGAPVFETGIAEALKKKEKKYELIFQRLEHVGSHVAAYIVQRAAGVPKLTYLLRTCPAFKSETLLKRLDYMFTGCFENILKTSISEDALTQLSLPASKGGFGIPTPSMTALPAFASSCHASEPEVLDILSRSRTDRIHLRDEAIETFAARYGTVPEVEDRAVQKKWSDIASDTIISSLRQRFSHSETDTIRLCNASVPESGWWLQTMPSMNIGTLLEDRDFILAAKLRLGLPLMEEVTCACGNVADRYGLHRLSSVSLASGRMSRHAAINDLVARALRQSGTTSTKEPRNLSTNDMLRPDGISHEPWSRGQQLIWDVTIRDSFAPSNRQIARSARAVAAKAEQEKRTKYREFLETYTFVPFVIESTGVWGSDALKLTKEIGRRIVARGGDRRAAMYIHKTARRCRSTEGER</sequence>
<feature type="compositionally biased region" description="Basic and acidic residues" evidence="1">
    <location>
        <begin position="1"/>
        <end position="12"/>
    </location>
</feature>
<gene>
    <name evidence="4" type="primary">LOC108864105</name>
</gene>
<feature type="region of interest" description="Disordered" evidence="1">
    <location>
        <begin position="606"/>
        <end position="626"/>
    </location>
</feature>
<dbReference type="Proteomes" id="UP000694867">
    <property type="component" value="Unplaced"/>
</dbReference>
<dbReference type="KEGG" id="goe:108864105"/>
<feature type="domain" description="Reverse transcriptase" evidence="2">
    <location>
        <begin position="81"/>
        <end position="332"/>
    </location>
</feature>
<reference evidence="4" key="1">
    <citation type="submission" date="2025-08" db="UniProtKB">
        <authorList>
            <consortium name="RefSeq"/>
        </authorList>
    </citation>
    <scope>IDENTIFICATION</scope>
</reference>
<keyword evidence="3" id="KW-1185">Reference proteome</keyword>
<protein>
    <submittedName>
        <fullName evidence="4">Uncharacterized protein LOC108864105</fullName>
    </submittedName>
</protein>
<evidence type="ECO:0000256" key="1">
    <source>
        <dbReference type="SAM" id="MobiDB-lite"/>
    </source>
</evidence>
<accession>A0AAJ7L3K7</accession>
<dbReference type="GO" id="GO:0071897">
    <property type="term" value="P:DNA biosynthetic process"/>
    <property type="evidence" value="ECO:0007669"/>
    <property type="project" value="UniProtKB-ARBA"/>
</dbReference>
<dbReference type="PROSITE" id="PS50878">
    <property type="entry name" value="RT_POL"/>
    <property type="match status" value="1"/>
</dbReference>
<dbReference type="RefSeq" id="XP_018494587.1">
    <property type="nucleotide sequence ID" value="XM_018639071.1"/>
</dbReference>
<dbReference type="GeneID" id="108864105"/>
<feature type="compositionally biased region" description="Polar residues" evidence="1">
    <location>
        <begin position="606"/>
        <end position="622"/>
    </location>
</feature>
<proteinExistence type="predicted"/>
<dbReference type="Gene3D" id="3.30.70.270">
    <property type="match status" value="1"/>
</dbReference>
<evidence type="ECO:0000259" key="2">
    <source>
        <dbReference type="PROSITE" id="PS50878"/>
    </source>
</evidence>
<dbReference type="Pfam" id="PF00078">
    <property type="entry name" value="RVT_1"/>
    <property type="match status" value="1"/>
</dbReference>
<dbReference type="InterPro" id="IPR043502">
    <property type="entry name" value="DNA/RNA_pol_sf"/>
</dbReference>
<feature type="region of interest" description="Disordered" evidence="1">
    <location>
        <begin position="1"/>
        <end position="22"/>
    </location>
</feature>
<evidence type="ECO:0000313" key="4">
    <source>
        <dbReference type="RefSeq" id="XP_018494587.1"/>
    </source>
</evidence>